<dbReference type="STRING" id="334253.SAMN04487943_10950"/>
<keyword evidence="1" id="KW-0805">Transcription regulation</keyword>
<dbReference type="Pfam" id="PF00455">
    <property type="entry name" value="DeoRC"/>
    <property type="match status" value="1"/>
</dbReference>
<feature type="domain" description="HTH deoR-type" evidence="3">
    <location>
        <begin position="6"/>
        <end position="61"/>
    </location>
</feature>
<protein>
    <submittedName>
        <fullName evidence="4">Transcriptional regulator, DeoR family</fullName>
    </submittedName>
</protein>
<dbReference type="InterPro" id="IPR001034">
    <property type="entry name" value="DeoR_HTH"/>
</dbReference>
<organism evidence="4 5">
    <name type="scientific">Gracilibacillus orientalis</name>
    <dbReference type="NCBI Taxonomy" id="334253"/>
    <lineage>
        <taxon>Bacteria</taxon>
        <taxon>Bacillati</taxon>
        <taxon>Bacillota</taxon>
        <taxon>Bacilli</taxon>
        <taxon>Bacillales</taxon>
        <taxon>Bacillaceae</taxon>
        <taxon>Gracilibacillus</taxon>
    </lineage>
</organism>
<dbReference type="InterPro" id="IPR014036">
    <property type="entry name" value="DeoR-like_C"/>
</dbReference>
<dbReference type="InterPro" id="IPR037171">
    <property type="entry name" value="NagB/RpiA_transferase-like"/>
</dbReference>
<dbReference type="SUPFAM" id="SSF100950">
    <property type="entry name" value="NagB/RpiA/CoA transferase-like"/>
    <property type="match status" value="1"/>
</dbReference>
<evidence type="ECO:0000256" key="1">
    <source>
        <dbReference type="ARBA" id="ARBA00023015"/>
    </source>
</evidence>
<dbReference type="Pfam" id="PF08220">
    <property type="entry name" value="HTH_DeoR"/>
    <property type="match status" value="1"/>
</dbReference>
<dbReference type="Proteomes" id="UP000198565">
    <property type="component" value="Unassembled WGS sequence"/>
</dbReference>
<sequence length="256" mass="28146">MGKMFATERRNAISKILQDKKRVTVKDLSKMLNVSEATLRSDLSNMENKGLLTRTHGGAVLDSPINAENTFSAREKKNKESKIAIANKAMTFINDKDCILLDASTTALEIARLLKDQNIRLTVLTNGISAAIELRDNPAITVILLGGMLRNGSMALEGPFGTSILNQIHVDTMFTSARGFTLDEGLTDFSVYEVELKKALISKVDKVVAIIDHSKIEDNSIASFASIQDIDVFISDQDIDDKLKEAFHKNGVEFIA</sequence>
<dbReference type="PROSITE" id="PS51000">
    <property type="entry name" value="HTH_DEOR_2"/>
    <property type="match status" value="1"/>
</dbReference>
<dbReference type="AlphaFoldDB" id="A0A1I4NND4"/>
<dbReference type="PRINTS" id="PR00037">
    <property type="entry name" value="HTHLACR"/>
</dbReference>
<dbReference type="InterPro" id="IPR036390">
    <property type="entry name" value="WH_DNA-bd_sf"/>
</dbReference>
<dbReference type="Gene3D" id="1.10.10.10">
    <property type="entry name" value="Winged helix-like DNA-binding domain superfamily/Winged helix DNA-binding domain"/>
    <property type="match status" value="1"/>
</dbReference>
<keyword evidence="5" id="KW-1185">Reference proteome</keyword>
<proteinExistence type="predicted"/>
<evidence type="ECO:0000313" key="4">
    <source>
        <dbReference type="EMBL" id="SFM17042.1"/>
    </source>
</evidence>
<dbReference type="PANTHER" id="PTHR30363:SF44">
    <property type="entry name" value="AGA OPERON TRANSCRIPTIONAL REPRESSOR-RELATED"/>
    <property type="match status" value="1"/>
</dbReference>
<reference evidence="5" key="1">
    <citation type="submission" date="2016-10" db="EMBL/GenBank/DDBJ databases">
        <authorList>
            <person name="Varghese N."/>
            <person name="Submissions S."/>
        </authorList>
    </citation>
    <scope>NUCLEOTIDE SEQUENCE [LARGE SCALE GENOMIC DNA]</scope>
    <source>
        <strain evidence="5">CGMCC 1.4250</strain>
    </source>
</reference>
<dbReference type="SMART" id="SM01134">
    <property type="entry name" value="DeoRC"/>
    <property type="match status" value="1"/>
</dbReference>
<dbReference type="EMBL" id="FOTR01000009">
    <property type="protein sequence ID" value="SFM17042.1"/>
    <property type="molecule type" value="Genomic_DNA"/>
</dbReference>
<name>A0A1I4NND4_9BACI</name>
<dbReference type="GO" id="GO:0003700">
    <property type="term" value="F:DNA-binding transcription factor activity"/>
    <property type="evidence" value="ECO:0007669"/>
    <property type="project" value="InterPro"/>
</dbReference>
<dbReference type="Gene3D" id="3.40.50.1360">
    <property type="match status" value="1"/>
</dbReference>
<evidence type="ECO:0000256" key="2">
    <source>
        <dbReference type="ARBA" id="ARBA00023163"/>
    </source>
</evidence>
<dbReference type="SUPFAM" id="SSF46785">
    <property type="entry name" value="Winged helix' DNA-binding domain"/>
    <property type="match status" value="1"/>
</dbReference>
<evidence type="ECO:0000259" key="3">
    <source>
        <dbReference type="PROSITE" id="PS51000"/>
    </source>
</evidence>
<dbReference type="PANTHER" id="PTHR30363">
    <property type="entry name" value="HTH-TYPE TRANSCRIPTIONAL REGULATOR SRLR-RELATED"/>
    <property type="match status" value="1"/>
</dbReference>
<dbReference type="InterPro" id="IPR036388">
    <property type="entry name" value="WH-like_DNA-bd_sf"/>
</dbReference>
<evidence type="ECO:0000313" key="5">
    <source>
        <dbReference type="Proteomes" id="UP000198565"/>
    </source>
</evidence>
<dbReference type="InterPro" id="IPR050313">
    <property type="entry name" value="Carb_Metab_HTH_regulators"/>
</dbReference>
<dbReference type="SMART" id="SM00420">
    <property type="entry name" value="HTH_DEOR"/>
    <property type="match status" value="1"/>
</dbReference>
<gene>
    <name evidence="4" type="ORF">SAMN04487943_10950</name>
</gene>
<accession>A0A1I4NND4</accession>
<keyword evidence="2" id="KW-0804">Transcription</keyword>